<dbReference type="GO" id="GO:0000155">
    <property type="term" value="F:phosphorelay sensor kinase activity"/>
    <property type="evidence" value="ECO:0007669"/>
    <property type="project" value="InterPro"/>
</dbReference>
<dbReference type="AlphaFoldDB" id="A0A831VP45"/>
<dbReference type="PANTHER" id="PTHR34220:SF7">
    <property type="entry name" value="SENSOR HISTIDINE KINASE YPDA"/>
    <property type="match status" value="1"/>
</dbReference>
<dbReference type="Proteomes" id="UP000886191">
    <property type="component" value="Unassembled WGS sequence"/>
</dbReference>
<proteinExistence type="predicted"/>
<sequence length="261" mass="30431">MLLLFVAWEAVGFLDMLRDYYTSNQHWELPSIGDMLVQNFYRGAVDSILLMGLIFGKKYYENKLDYIKLQNGQKELELKVLRSQYDPHFLYNCLNTIDALVDYSPKEKVKEYIAHLASLYRYLIHSKDEEIATLEDEISLARNYFYLIETRFGNDYNFEIIEQEKPKANYLPNGALLTVLENVVKHNKALDGNTILTRISVERDSVKIVNSKNRNGSGEESTETGLISLNKRYQLLSDHKIKIEETEQNFTIWLPLLNLVN</sequence>
<dbReference type="Pfam" id="PF06580">
    <property type="entry name" value="His_kinase"/>
    <property type="match status" value="1"/>
</dbReference>
<dbReference type="InterPro" id="IPR050640">
    <property type="entry name" value="Bact_2-comp_sensor_kinase"/>
</dbReference>
<organism evidence="2">
    <name type="scientific">Pricia antarctica</name>
    <dbReference type="NCBI Taxonomy" id="641691"/>
    <lineage>
        <taxon>Bacteria</taxon>
        <taxon>Pseudomonadati</taxon>
        <taxon>Bacteroidota</taxon>
        <taxon>Flavobacteriia</taxon>
        <taxon>Flavobacteriales</taxon>
        <taxon>Flavobacteriaceae</taxon>
        <taxon>Pricia</taxon>
    </lineage>
</organism>
<feature type="domain" description="Signal transduction histidine kinase internal region" evidence="1">
    <location>
        <begin position="77"/>
        <end position="155"/>
    </location>
</feature>
<evidence type="ECO:0000313" key="2">
    <source>
        <dbReference type="EMBL" id="HEA21616.1"/>
    </source>
</evidence>
<dbReference type="EMBL" id="DRGL01000041">
    <property type="protein sequence ID" value="HEA21616.1"/>
    <property type="molecule type" value="Genomic_DNA"/>
</dbReference>
<protein>
    <submittedName>
        <fullName evidence="2">Histidine kinase</fullName>
    </submittedName>
</protein>
<dbReference type="InterPro" id="IPR010559">
    <property type="entry name" value="Sig_transdc_His_kin_internal"/>
</dbReference>
<name>A0A831VP45_9FLAO</name>
<dbReference type="PANTHER" id="PTHR34220">
    <property type="entry name" value="SENSOR HISTIDINE KINASE YPDA"/>
    <property type="match status" value="1"/>
</dbReference>
<comment type="caution">
    <text evidence="2">The sequence shown here is derived from an EMBL/GenBank/DDBJ whole genome shotgun (WGS) entry which is preliminary data.</text>
</comment>
<reference evidence="2" key="1">
    <citation type="journal article" date="2020" name="mSystems">
        <title>Genome- and Community-Level Interaction Insights into Carbon Utilization and Element Cycling Functions of Hydrothermarchaeota in Hydrothermal Sediment.</title>
        <authorList>
            <person name="Zhou Z."/>
            <person name="Liu Y."/>
            <person name="Xu W."/>
            <person name="Pan J."/>
            <person name="Luo Z.H."/>
            <person name="Li M."/>
        </authorList>
    </citation>
    <scope>NUCLEOTIDE SEQUENCE [LARGE SCALE GENOMIC DNA]</scope>
    <source>
        <strain evidence="2">HyVt-345</strain>
    </source>
</reference>
<gene>
    <name evidence="2" type="ORF">ENH87_11935</name>
</gene>
<accession>A0A831VP45</accession>
<keyword evidence="2" id="KW-0418">Kinase</keyword>
<dbReference type="GO" id="GO:0016020">
    <property type="term" value="C:membrane"/>
    <property type="evidence" value="ECO:0007669"/>
    <property type="project" value="InterPro"/>
</dbReference>
<keyword evidence="2" id="KW-0808">Transferase</keyword>
<evidence type="ECO:0000259" key="1">
    <source>
        <dbReference type="Pfam" id="PF06580"/>
    </source>
</evidence>